<organism evidence="2 3">
    <name type="scientific">Coniella lustricola</name>
    <dbReference type="NCBI Taxonomy" id="2025994"/>
    <lineage>
        <taxon>Eukaryota</taxon>
        <taxon>Fungi</taxon>
        <taxon>Dikarya</taxon>
        <taxon>Ascomycota</taxon>
        <taxon>Pezizomycotina</taxon>
        <taxon>Sordariomycetes</taxon>
        <taxon>Sordariomycetidae</taxon>
        <taxon>Diaporthales</taxon>
        <taxon>Schizoparmaceae</taxon>
        <taxon>Coniella</taxon>
    </lineage>
</organism>
<sequence>MLFLGLFLGFAAAHIATSLKRGSLGPVDVTATAPGSWHNKCLSRSTSRPSKATLRAASAGLGLSALPLDLYVLSLTMGSRATLGVLLTSVCAIPPRTPLLPVRRSWQLVLVHTTSRASTRLESRVLLLLDRVEGVLTTPANPHTCGFWHLWRSMISVLPNSHPIAHLRLF</sequence>
<keyword evidence="3" id="KW-1185">Reference proteome</keyword>
<gene>
    <name evidence="2" type="ORF">BD289DRAFT_99517</name>
</gene>
<feature type="chain" id="PRO_5015531299" description="Secreted protein" evidence="1">
    <location>
        <begin position="19"/>
        <end position="170"/>
    </location>
</feature>
<dbReference type="EMBL" id="KZ678373">
    <property type="protein sequence ID" value="PSS03859.1"/>
    <property type="molecule type" value="Genomic_DNA"/>
</dbReference>
<accession>A0A2T3AN77</accession>
<evidence type="ECO:0000256" key="1">
    <source>
        <dbReference type="SAM" id="SignalP"/>
    </source>
</evidence>
<keyword evidence="1" id="KW-0732">Signal</keyword>
<protein>
    <recommendedName>
        <fullName evidence="4">Secreted protein</fullName>
    </recommendedName>
</protein>
<dbReference type="Proteomes" id="UP000241462">
    <property type="component" value="Unassembled WGS sequence"/>
</dbReference>
<dbReference type="AlphaFoldDB" id="A0A2T3AN77"/>
<dbReference type="InParanoid" id="A0A2T3AN77"/>
<proteinExistence type="predicted"/>
<evidence type="ECO:0008006" key="4">
    <source>
        <dbReference type="Google" id="ProtNLM"/>
    </source>
</evidence>
<feature type="signal peptide" evidence="1">
    <location>
        <begin position="1"/>
        <end position="18"/>
    </location>
</feature>
<evidence type="ECO:0000313" key="2">
    <source>
        <dbReference type="EMBL" id="PSS03859.1"/>
    </source>
</evidence>
<name>A0A2T3AN77_9PEZI</name>
<reference evidence="2 3" key="1">
    <citation type="journal article" date="2018" name="Mycol. Prog.">
        <title>Coniella lustricola, a new species from submerged detritus.</title>
        <authorList>
            <person name="Raudabaugh D.B."/>
            <person name="Iturriaga T."/>
            <person name="Carver A."/>
            <person name="Mondo S."/>
            <person name="Pangilinan J."/>
            <person name="Lipzen A."/>
            <person name="He G."/>
            <person name="Amirebrahimi M."/>
            <person name="Grigoriev I.V."/>
            <person name="Miller A.N."/>
        </authorList>
    </citation>
    <scope>NUCLEOTIDE SEQUENCE [LARGE SCALE GENOMIC DNA]</scope>
    <source>
        <strain evidence="2 3">B22-T-1</strain>
    </source>
</reference>
<evidence type="ECO:0000313" key="3">
    <source>
        <dbReference type="Proteomes" id="UP000241462"/>
    </source>
</evidence>